<dbReference type="Proteomes" id="UP000051952">
    <property type="component" value="Unassembled WGS sequence"/>
</dbReference>
<dbReference type="InterPro" id="IPR032675">
    <property type="entry name" value="LRR_dom_sf"/>
</dbReference>
<dbReference type="GO" id="GO:0005737">
    <property type="term" value="C:cytoplasm"/>
    <property type="evidence" value="ECO:0007669"/>
    <property type="project" value="TreeGrafter"/>
</dbReference>
<dbReference type="EMBL" id="CYKH01000306">
    <property type="protein sequence ID" value="CUF35848.1"/>
    <property type="molecule type" value="Genomic_DNA"/>
</dbReference>
<accession>A0A0S4IRI4</accession>
<evidence type="ECO:0000313" key="1">
    <source>
        <dbReference type="EMBL" id="CUF35848.1"/>
    </source>
</evidence>
<dbReference type="PANTHER" id="PTHR45690:SF4">
    <property type="entry name" value="NACHT, LRR AND PYD DOMAINS-CONTAINING PROTEIN 10"/>
    <property type="match status" value="1"/>
</dbReference>
<dbReference type="SUPFAM" id="SSF52047">
    <property type="entry name" value="RNI-like"/>
    <property type="match status" value="1"/>
</dbReference>
<dbReference type="Gene3D" id="3.80.10.10">
    <property type="entry name" value="Ribonuclease Inhibitor"/>
    <property type="match status" value="2"/>
</dbReference>
<sequence>MSRNATHILGSMNHTHSTMPNSDISFDDAYRLTLWLRGFYKRHFNVPSLKSAHEHAFRALHQDDEGNRDEDRDREAHDVDDAMPMQRGAGATWQPSTHDIPPPQQVVQLMTTTGVTPPSSHSIPLHCCCTSKCNSVLSVAVPGRWWLGIGTEGGTAPPTEDIPRCRACVHNALEWTMDGPHGENEIRLVPSHSYHGRGGGSSLDVRDDAVACAGRYVGLFGASPVSLTLQSYTPAINGVTRREMDEDRHGGLRTMLLGGPQRCALVFRSITIYGVAGPSSQEVSDMIATMLLQRRPILDRLWLGGFDGGAVDMSLLSSALVNTDVMRELILEDCLGSIATAKGVLRSIAGKKNLRRLSLRNNVVVQDCTVELAQCMTTSCPALTSLDIALCGFDGRCWKRVMEALPTSAPTTTLPHLLHLDLSHNELLLQDFGFLATTTGESHTAPTDSIAEEGTAALRFYNGLVSLDLSGNPLTSRRSAGPQPPAQHVAYDNPVTALMQLVGATFSHCARLRLNDTDICQHSQPTTSSGKKALVTSNGASGSTMKRLCKQWAQNVMAAFQATRSLPTWIGTTATRSNDGLMPIIFHDAELALGGCALSPADAKGALYGIQTLMSTALCERVDSAEAGSLMSQRCFRVALTLYATPGASILAAFGDRALQSPLSCIVLLDLRTCDLGQDGATVLSSAFERNAPIALELLNLSDNSLAKARTTQQTKSNATASASRVDGVVALCRSLRSSVCPNLRALDLSFNELDQFKPLCTMLMHSSQSLGSLNLSGNAAISGADSEELRRRNTMGFLVSSHSARDSVPILPSAPSSMGRPPYADVISAIHTKLSRANRAEGGEGGQMATFHLGLRQCGLAAAAASQLLANAPITLRLFL</sequence>
<keyword evidence="2" id="KW-1185">Reference proteome</keyword>
<organism evidence="1 2">
    <name type="scientific">Bodo saltans</name>
    <name type="common">Flagellated protozoan</name>
    <dbReference type="NCBI Taxonomy" id="75058"/>
    <lineage>
        <taxon>Eukaryota</taxon>
        <taxon>Discoba</taxon>
        <taxon>Euglenozoa</taxon>
        <taxon>Kinetoplastea</taxon>
        <taxon>Metakinetoplastina</taxon>
        <taxon>Eubodonida</taxon>
        <taxon>Bodonidae</taxon>
        <taxon>Bodo</taxon>
    </lineage>
</organism>
<dbReference type="Pfam" id="PF13516">
    <property type="entry name" value="LRR_6"/>
    <property type="match status" value="2"/>
</dbReference>
<dbReference type="InterPro" id="IPR050637">
    <property type="entry name" value="NLRP_innate_immun_reg"/>
</dbReference>
<reference evidence="2" key="1">
    <citation type="submission" date="2015-09" db="EMBL/GenBank/DDBJ databases">
        <authorList>
            <consortium name="Pathogen Informatics"/>
        </authorList>
    </citation>
    <scope>NUCLEOTIDE SEQUENCE [LARGE SCALE GENOMIC DNA]</scope>
    <source>
        <strain evidence="2">Lake Konstanz</strain>
    </source>
</reference>
<evidence type="ECO:0000313" key="2">
    <source>
        <dbReference type="Proteomes" id="UP000051952"/>
    </source>
</evidence>
<protein>
    <submittedName>
        <fullName evidence="1">Leucine-rich repeat protein, putative</fullName>
    </submittedName>
</protein>
<dbReference type="AlphaFoldDB" id="A0A0S4IRI4"/>
<dbReference type="PROSITE" id="PS51450">
    <property type="entry name" value="LRR"/>
    <property type="match status" value="1"/>
</dbReference>
<gene>
    <name evidence="1" type="ORF">BSAL_61775</name>
</gene>
<proteinExistence type="predicted"/>
<name>A0A0S4IRI4_BODSA</name>
<dbReference type="InterPro" id="IPR001611">
    <property type="entry name" value="Leu-rich_rpt"/>
</dbReference>
<dbReference type="VEuPathDB" id="TriTrypDB:BSAL_61775"/>
<dbReference type="PANTHER" id="PTHR45690">
    <property type="entry name" value="NACHT, LRR AND PYD DOMAINS-CONTAINING PROTEIN 12"/>
    <property type="match status" value="1"/>
</dbReference>